<reference evidence="1 2" key="1">
    <citation type="submission" date="2018-07" db="EMBL/GenBank/DDBJ databases">
        <title>Genomic Encyclopedia of Type Strains, Phase IV (KMG-IV): sequencing the most valuable type-strain genomes for metagenomic binning, comparative biology and taxonomic classification.</title>
        <authorList>
            <person name="Goeker M."/>
        </authorList>
    </citation>
    <scope>NUCLEOTIDE SEQUENCE [LARGE SCALE GENOMIC DNA]</scope>
    <source>
        <strain evidence="1 2">DSM 44290</strain>
    </source>
</reference>
<dbReference type="AlphaFoldDB" id="A0A370I4U9"/>
<comment type="caution">
    <text evidence="1">The sequence shown here is derived from an EMBL/GenBank/DDBJ whole genome shotgun (WGS) entry which is preliminary data.</text>
</comment>
<keyword evidence="2" id="KW-1185">Reference proteome</keyword>
<gene>
    <name evidence="1" type="ORF">DFR76_10540</name>
</gene>
<dbReference type="STRING" id="1210086.GCA_001613105_04089"/>
<organism evidence="1 2">
    <name type="scientific">Nocardia pseudobrasiliensis</name>
    <dbReference type="NCBI Taxonomy" id="45979"/>
    <lineage>
        <taxon>Bacteria</taxon>
        <taxon>Bacillati</taxon>
        <taxon>Actinomycetota</taxon>
        <taxon>Actinomycetes</taxon>
        <taxon>Mycobacteriales</taxon>
        <taxon>Nocardiaceae</taxon>
        <taxon>Nocardia</taxon>
    </lineage>
</organism>
<name>A0A370I4U9_9NOCA</name>
<dbReference type="RefSeq" id="WP_067999927.1">
    <property type="nucleotide sequence ID" value="NZ_QQBC01000005.1"/>
</dbReference>
<sequence length="91" mass="9846">MTLTLTRTVYRLFGVPIASITRHRATLPDHLPTPTTPLQATGAIPILSDHGYAYSCRRCGELLLEGLTEPIAGADAIELVLHHNCQENPSG</sequence>
<protein>
    <submittedName>
        <fullName evidence="1">Uncharacterized protein</fullName>
    </submittedName>
</protein>
<evidence type="ECO:0000313" key="1">
    <source>
        <dbReference type="EMBL" id="RDI65725.1"/>
    </source>
</evidence>
<dbReference type="EMBL" id="QQBC01000005">
    <property type="protein sequence ID" value="RDI65725.1"/>
    <property type="molecule type" value="Genomic_DNA"/>
</dbReference>
<dbReference type="Proteomes" id="UP000254869">
    <property type="component" value="Unassembled WGS sequence"/>
</dbReference>
<proteinExistence type="predicted"/>
<evidence type="ECO:0000313" key="2">
    <source>
        <dbReference type="Proteomes" id="UP000254869"/>
    </source>
</evidence>
<accession>A0A370I4U9</accession>